<dbReference type="Gene3D" id="3.40.50.150">
    <property type="entry name" value="Vaccinia Virus protein VP39"/>
    <property type="match status" value="1"/>
</dbReference>
<evidence type="ECO:0000313" key="2">
    <source>
        <dbReference type="EMBL" id="GAH02093.1"/>
    </source>
</evidence>
<organism evidence="2">
    <name type="scientific">marine sediment metagenome</name>
    <dbReference type="NCBI Taxonomy" id="412755"/>
    <lineage>
        <taxon>unclassified sequences</taxon>
        <taxon>metagenomes</taxon>
        <taxon>ecological metagenomes</taxon>
    </lineage>
</organism>
<accession>X1E0B2</accession>
<dbReference type="InterPro" id="IPR013216">
    <property type="entry name" value="Methyltransf_11"/>
</dbReference>
<dbReference type="AlphaFoldDB" id="X1E0B2"/>
<name>X1E0B2_9ZZZZ</name>
<comment type="caution">
    <text evidence="2">The sequence shown here is derived from an EMBL/GenBank/DDBJ whole genome shotgun (WGS) entry which is preliminary data.</text>
</comment>
<dbReference type="PANTHER" id="PTHR42912:SF83">
    <property type="entry name" value="METHYLTRANSFERASE TYPE 11 DOMAIN-CONTAINING PROTEIN"/>
    <property type="match status" value="1"/>
</dbReference>
<dbReference type="SUPFAM" id="SSF53335">
    <property type="entry name" value="S-adenosyl-L-methionine-dependent methyltransferases"/>
    <property type="match status" value="1"/>
</dbReference>
<protein>
    <recommendedName>
        <fullName evidence="1">Methyltransferase type 11 domain-containing protein</fullName>
    </recommendedName>
</protein>
<evidence type="ECO:0000259" key="1">
    <source>
        <dbReference type="Pfam" id="PF08241"/>
    </source>
</evidence>
<dbReference type="InterPro" id="IPR050508">
    <property type="entry name" value="Methyltransf_Superfamily"/>
</dbReference>
<dbReference type="Pfam" id="PF08241">
    <property type="entry name" value="Methyltransf_11"/>
    <property type="match status" value="1"/>
</dbReference>
<feature type="non-terminal residue" evidence="2">
    <location>
        <position position="1"/>
    </location>
</feature>
<reference evidence="2" key="1">
    <citation type="journal article" date="2014" name="Front. Microbiol.">
        <title>High frequency of phylogenetically diverse reductive dehalogenase-homologous genes in deep subseafloor sedimentary metagenomes.</title>
        <authorList>
            <person name="Kawai M."/>
            <person name="Futagami T."/>
            <person name="Toyoda A."/>
            <person name="Takaki Y."/>
            <person name="Nishi S."/>
            <person name="Hori S."/>
            <person name="Arai W."/>
            <person name="Tsubouchi T."/>
            <person name="Morono Y."/>
            <person name="Uchiyama I."/>
            <person name="Ito T."/>
            <person name="Fujiyama A."/>
            <person name="Inagaki F."/>
            <person name="Takami H."/>
        </authorList>
    </citation>
    <scope>NUCLEOTIDE SEQUENCE</scope>
    <source>
        <strain evidence="2">Expedition CK06-06</strain>
    </source>
</reference>
<proteinExistence type="predicted"/>
<dbReference type="EMBL" id="BART01025537">
    <property type="protein sequence ID" value="GAH02093.1"/>
    <property type="molecule type" value="Genomic_DNA"/>
</dbReference>
<dbReference type="CDD" id="cd02440">
    <property type="entry name" value="AdoMet_MTases"/>
    <property type="match status" value="1"/>
</dbReference>
<dbReference type="GO" id="GO:0008757">
    <property type="term" value="F:S-adenosylmethionine-dependent methyltransferase activity"/>
    <property type="evidence" value="ECO:0007669"/>
    <property type="project" value="InterPro"/>
</dbReference>
<sequence length="196" mass="22281">HMNEIREERARYAMRFIKMAGVTQADRVLDLGSGCGFGTAAISRHANNVIACDISPAYLEFARRECVDLGNVQFQAITSHDLSSVDDHSVDTVISMAVFIHLNLYDIYLYFKEFSRILKPGGKVLIDFADMNRLFSRIPNRSQNQQFLSHSVFYRNDPSALDGLVQWNSARGIKGVVRSVGFKFVKRRGRKLLFKI</sequence>
<feature type="domain" description="Methyltransferase type 11" evidence="1">
    <location>
        <begin position="29"/>
        <end position="126"/>
    </location>
</feature>
<dbReference type="InterPro" id="IPR029063">
    <property type="entry name" value="SAM-dependent_MTases_sf"/>
</dbReference>
<dbReference type="PANTHER" id="PTHR42912">
    <property type="entry name" value="METHYLTRANSFERASE"/>
    <property type="match status" value="1"/>
</dbReference>
<gene>
    <name evidence="2" type="ORF">S01H4_45809</name>
</gene>